<protein>
    <submittedName>
        <fullName evidence="1">Uncharacterized protein</fullName>
    </submittedName>
</protein>
<dbReference type="Pfam" id="PF19800">
    <property type="entry name" value="DUF6283"/>
    <property type="match status" value="1"/>
</dbReference>
<gene>
    <name evidence="1" type="ORF">GTG28_20625</name>
</gene>
<accession>A0A6L8M5J6</accession>
<reference evidence="1 2" key="1">
    <citation type="submission" date="2020-01" db="EMBL/GenBank/DDBJ databases">
        <title>Draft Genome Sequence of Vibrio sp. strain OCN044, Isolated from a Healthy Coral at Palmyra Atoll.</title>
        <authorList>
            <person name="Videau P."/>
            <person name="Loughran R."/>
            <person name="Esquivel A."/>
            <person name="Deadmond M."/>
            <person name="Paddock B.E."/>
            <person name="Saw J.H."/>
            <person name="Ushijima B."/>
        </authorList>
    </citation>
    <scope>NUCLEOTIDE SEQUENCE [LARGE SCALE GENOMIC DNA]</scope>
    <source>
        <strain evidence="1 2">OCN044</strain>
    </source>
</reference>
<evidence type="ECO:0000313" key="2">
    <source>
        <dbReference type="Proteomes" id="UP000478571"/>
    </source>
</evidence>
<name>A0A6L8M5J6_9VIBR</name>
<organism evidence="1 2">
    <name type="scientific">Vibrio tetraodonis subsp. pristinus</name>
    <dbReference type="NCBI Taxonomy" id="2695891"/>
    <lineage>
        <taxon>Bacteria</taxon>
        <taxon>Pseudomonadati</taxon>
        <taxon>Pseudomonadota</taxon>
        <taxon>Gammaproteobacteria</taxon>
        <taxon>Vibrionales</taxon>
        <taxon>Vibrionaceae</taxon>
        <taxon>Vibrio</taxon>
    </lineage>
</organism>
<comment type="caution">
    <text evidence="1">The sequence shown here is derived from an EMBL/GenBank/DDBJ whole genome shotgun (WGS) entry which is preliminary data.</text>
</comment>
<sequence length="122" mass="13668">MPKYFAPKPCKHCPWKRSSKVGGGDIPNFSLSLMRNLASTAKGGAVHDRDQFRKIFACHDSKEGSECACAGYVARDGLHNLNVRLLAIQNDVDLTSIIREAEKHELYDSFEEMLSDYEAANY</sequence>
<dbReference type="EMBL" id="WWEU01000017">
    <property type="protein sequence ID" value="MYM61609.1"/>
    <property type="molecule type" value="Genomic_DNA"/>
</dbReference>
<keyword evidence="2" id="KW-1185">Reference proteome</keyword>
<dbReference type="AlphaFoldDB" id="A0A6L8M5J6"/>
<evidence type="ECO:0000313" key="1">
    <source>
        <dbReference type="EMBL" id="MYM61609.1"/>
    </source>
</evidence>
<proteinExistence type="predicted"/>
<dbReference type="InterPro" id="IPR046250">
    <property type="entry name" value="DUF6283"/>
</dbReference>
<dbReference type="Proteomes" id="UP000478571">
    <property type="component" value="Unassembled WGS sequence"/>
</dbReference>
<dbReference type="RefSeq" id="WP_160933131.1">
    <property type="nucleotide sequence ID" value="NZ_WWEU01000017.1"/>
</dbReference>